<accession>A0A7L1VMM2</accession>
<dbReference type="GO" id="GO:0005886">
    <property type="term" value="C:plasma membrane"/>
    <property type="evidence" value="ECO:0007669"/>
    <property type="project" value="TreeGrafter"/>
</dbReference>
<comment type="caution">
    <text evidence="2">The sequence shown here is derived from an EMBL/GenBank/DDBJ whole genome shotgun (WGS) entry which is preliminary data.</text>
</comment>
<feature type="domain" description="Fibronectin type-III" evidence="1">
    <location>
        <begin position="113"/>
        <end position="212"/>
    </location>
</feature>
<dbReference type="InterPro" id="IPR050650">
    <property type="entry name" value="Type-II_Cytokine-TF_Rcpt"/>
</dbReference>
<organism evidence="2 3">
    <name type="scientific">Sitta europaea</name>
    <name type="common">Eurasian nuthatch</name>
    <dbReference type="NCBI Taxonomy" id="50251"/>
    <lineage>
        <taxon>Eukaryota</taxon>
        <taxon>Metazoa</taxon>
        <taxon>Chordata</taxon>
        <taxon>Craniata</taxon>
        <taxon>Vertebrata</taxon>
        <taxon>Euteleostomi</taxon>
        <taxon>Archelosauria</taxon>
        <taxon>Archosauria</taxon>
        <taxon>Dinosauria</taxon>
        <taxon>Saurischia</taxon>
        <taxon>Theropoda</taxon>
        <taxon>Coelurosauria</taxon>
        <taxon>Aves</taxon>
        <taxon>Neognathae</taxon>
        <taxon>Neoaves</taxon>
        <taxon>Telluraves</taxon>
        <taxon>Australaves</taxon>
        <taxon>Passeriformes</taxon>
        <taxon>Sittidae</taxon>
        <taxon>Sitta</taxon>
    </lineage>
</organism>
<dbReference type="SMART" id="SM00060">
    <property type="entry name" value="FN3"/>
    <property type="match status" value="1"/>
</dbReference>
<evidence type="ECO:0000313" key="3">
    <source>
        <dbReference type="Proteomes" id="UP000583915"/>
    </source>
</evidence>
<dbReference type="SUPFAM" id="SSF49265">
    <property type="entry name" value="Fibronectin type III"/>
    <property type="match status" value="2"/>
</dbReference>
<dbReference type="PANTHER" id="PTHR20859">
    <property type="entry name" value="INTERFERON/INTERLEUKIN RECEPTOR"/>
    <property type="match status" value="1"/>
</dbReference>
<sequence length="212" mass="23787">ETPPHLPAPKNVEVFSYNFQSWLRWSPVLVENGSVSYTAQYKTGSLEVWSRLGCAHPQTQCPFPMELHMQNKCSCTKISPREAFPAWGLWGWVELEPPVPPGFPCSLCLFSATLGPPRVNNVSASPDSLLISVSPPFPPEPGDFLQYLVSYWENTTRPAEKELIEGNTLFQIGNLKESTLYCFSIRVQLRIYSGHFLQGEQRAPECHSTALS</sequence>
<feature type="non-terminal residue" evidence="2">
    <location>
        <position position="1"/>
    </location>
</feature>
<dbReference type="Proteomes" id="UP000583915">
    <property type="component" value="Unassembled WGS sequence"/>
</dbReference>
<dbReference type="InterPro" id="IPR003961">
    <property type="entry name" value="FN3_dom"/>
</dbReference>
<evidence type="ECO:0000259" key="1">
    <source>
        <dbReference type="PROSITE" id="PS50853"/>
    </source>
</evidence>
<gene>
    <name evidence="2" type="primary">Ifnar1</name>
    <name evidence="2" type="ORF">SITEUR_R09889</name>
</gene>
<dbReference type="CDD" id="cd00063">
    <property type="entry name" value="FN3"/>
    <property type="match status" value="1"/>
</dbReference>
<name>A0A7L1VMM2_SITEU</name>
<dbReference type="InterPro" id="IPR013783">
    <property type="entry name" value="Ig-like_fold"/>
</dbReference>
<reference evidence="2 3" key="1">
    <citation type="submission" date="2019-09" db="EMBL/GenBank/DDBJ databases">
        <title>Bird 10,000 Genomes (B10K) Project - Family phase.</title>
        <authorList>
            <person name="Zhang G."/>
        </authorList>
    </citation>
    <scope>NUCLEOTIDE SEQUENCE [LARGE SCALE GENOMIC DNA]</scope>
    <source>
        <strain evidence="2">B10K-DU-002-25</strain>
        <tissue evidence="2">Muscle</tissue>
    </source>
</reference>
<dbReference type="PANTHER" id="PTHR20859:SF46">
    <property type="entry name" value="INTERFERON GAMMA RECEPTOR 2"/>
    <property type="match status" value="1"/>
</dbReference>
<protein>
    <submittedName>
        <fullName evidence="2">INAR1 protein</fullName>
    </submittedName>
</protein>
<proteinExistence type="predicted"/>
<dbReference type="InterPro" id="IPR036116">
    <property type="entry name" value="FN3_sf"/>
</dbReference>
<keyword evidence="3" id="KW-1185">Reference proteome</keyword>
<dbReference type="Pfam" id="PF09294">
    <property type="entry name" value="Interfer-bind"/>
    <property type="match status" value="1"/>
</dbReference>
<dbReference type="GO" id="GO:0004896">
    <property type="term" value="F:cytokine receptor activity"/>
    <property type="evidence" value="ECO:0007669"/>
    <property type="project" value="TreeGrafter"/>
</dbReference>
<dbReference type="PROSITE" id="PS50853">
    <property type="entry name" value="FN3"/>
    <property type="match status" value="1"/>
</dbReference>
<dbReference type="EMBL" id="VXBS01009542">
    <property type="protein sequence ID" value="NXO86654.1"/>
    <property type="molecule type" value="Genomic_DNA"/>
</dbReference>
<dbReference type="InterPro" id="IPR015373">
    <property type="entry name" value="Interferon/interleukin_rcp_dom"/>
</dbReference>
<dbReference type="Gene3D" id="2.60.40.10">
    <property type="entry name" value="Immunoglobulins"/>
    <property type="match status" value="2"/>
</dbReference>
<evidence type="ECO:0000313" key="2">
    <source>
        <dbReference type="EMBL" id="NXO86654.1"/>
    </source>
</evidence>
<feature type="non-terminal residue" evidence="2">
    <location>
        <position position="212"/>
    </location>
</feature>
<dbReference type="Pfam" id="PF01108">
    <property type="entry name" value="Tissue_fac"/>
    <property type="match status" value="1"/>
</dbReference>
<dbReference type="AlphaFoldDB" id="A0A7L1VMM2"/>